<dbReference type="InterPro" id="IPR002197">
    <property type="entry name" value="HTH_Fis"/>
</dbReference>
<dbReference type="InterPro" id="IPR009057">
    <property type="entry name" value="Homeodomain-like_sf"/>
</dbReference>
<dbReference type="PANTHER" id="PTHR32071">
    <property type="entry name" value="TRANSCRIPTIONAL REGULATORY PROTEIN"/>
    <property type="match status" value="1"/>
</dbReference>
<dbReference type="PROSITE" id="PS50045">
    <property type="entry name" value="SIGMA54_INTERACT_4"/>
    <property type="match status" value="1"/>
</dbReference>
<dbReference type="AlphaFoldDB" id="A0A3B1CHV5"/>
<evidence type="ECO:0000313" key="6">
    <source>
        <dbReference type="EMBL" id="VAX24353.1"/>
    </source>
</evidence>
<dbReference type="SMART" id="SM00382">
    <property type="entry name" value="AAA"/>
    <property type="match status" value="1"/>
</dbReference>
<dbReference type="GO" id="GO:0043565">
    <property type="term" value="F:sequence-specific DNA binding"/>
    <property type="evidence" value="ECO:0007669"/>
    <property type="project" value="InterPro"/>
</dbReference>
<feature type="domain" description="Sigma-54 factor interaction" evidence="5">
    <location>
        <begin position="29"/>
        <end position="258"/>
    </location>
</feature>
<proteinExistence type="predicted"/>
<protein>
    <submittedName>
        <fullName evidence="6">Nitrogen regulation protein NR(I)</fullName>
    </submittedName>
</protein>
<reference evidence="6" key="1">
    <citation type="submission" date="2018-06" db="EMBL/GenBank/DDBJ databases">
        <authorList>
            <person name="Zhirakovskaya E."/>
        </authorList>
    </citation>
    <scope>NUCLEOTIDE SEQUENCE</scope>
</reference>
<dbReference type="InterPro" id="IPR002078">
    <property type="entry name" value="Sigma_54_int"/>
</dbReference>
<dbReference type="InterPro" id="IPR027417">
    <property type="entry name" value="P-loop_NTPase"/>
</dbReference>
<evidence type="ECO:0000256" key="2">
    <source>
        <dbReference type="ARBA" id="ARBA00022840"/>
    </source>
</evidence>
<dbReference type="Gene3D" id="3.40.50.300">
    <property type="entry name" value="P-loop containing nucleotide triphosphate hydrolases"/>
    <property type="match status" value="1"/>
</dbReference>
<dbReference type="InterPro" id="IPR058031">
    <property type="entry name" value="AAA_lid_NorR"/>
</dbReference>
<gene>
    <name evidence="6" type="ORF">MNBD_NITROSPINAE01-140</name>
</gene>
<dbReference type="InterPro" id="IPR025662">
    <property type="entry name" value="Sigma_54_int_dom_ATP-bd_1"/>
</dbReference>
<name>A0A3B1CHV5_9ZZZZ</name>
<dbReference type="PRINTS" id="PR01590">
    <property type="entry name" value="HTHFIS"/>
</dbReference>
<dbReference type="SUPFAM" id="SSF46689">
    <property type="entry name" value="Homeodomain-like"/>
    <property type="match status" value="1"/>
</dbReference>
<dbReference type="Gene3D" id="1.10.8.60">
    <property type="match status" value="1"/>
</dbReference>
<evidence type="ECO:0000256" key="3">
    <source>
        <dbReference type="ARBA" id="ARBA00023015"/>
    </source>
</evidence>
<keyword evidence="3" id="KW-0805">Transcription regulation</keyword>
<dbReference type="Pfam" id="PF02954">
    <property type="entry name" value="HTH_8"/>
    <property type="match status" value="1"/>
</dbReference>
<dbReference type="Pfam" id="PF00158">
    <property type="entry name" value="Sigma54_activat"/>
    <property type="match status" value="1"/>
</dbReference>
<dbReference type="InterPro" id="IPR003593">
    <property type="entry name" value="AAA+_ATPase"/>
</dbReference>
<dbReference type="PROSITE" id="PS00688">
    <property type="entry name" value="SIGMA54_INTERACT_3"/>
    <property type="match status" value="1"/>
</dbReference>
<keyword evidence="4" id="KW-0804">Transcription</keyword>
<dbReference type="Gene3D" id="1.10.10.60">
    <property type="entry name" value="Homeodomain-like"/>
    <property type="match status" value="1"/>
</dbReference>
<dbReference type="Pfam" id="PF25601">
    <property type="entry name" value="AAA_lid_14"/>
    <property type="match status" value="1"/>
</dbReference>
<evidence type="ECO:0000259" key="5">
    <source>
        <dbReference type="PROSITE" id="PS50045"/>
    </source>
</evidence>
<dbReference type="FunFam" id="3.40.50.300:FF:000006">
    <property type="entry name" value="DNA-binding transcriptional regulator NtrC"/>
    <property type="match status" value="1"/>
</dbReference>
<dbReference type="PROSITE" id="PS00675">
    <property type="entry name" value="SIGMA54_INTERACT_1"/>
    <property type="match status" value="1"/>
</dbReference>
<dbReference type="SUPFAM" id="SSF52540">
    <property type="entry name" value="P-loop containing nucleoside triphosphate hydrolases"/>
    <property type="match status" value="1"/>
</dbReference>
<keyword evidence="1" id="KW-0547">Nucleotide-binding</keyword>
<accession>A0A3B1CHV5</accession>
<sequence>MVSEAETETAHAIATAPTHIPKRPDFSEFIGDSSAMRYVYQTITKLLDNDSTVLILGDSGVGKELIAQSIHDNSVRCDKPFITVNCGAIPEDLLESELFGHEKGSFTGAHRTRIGKFELAHGGAIFLDEIGDMSPALQVKLLRALQEREFERVGGAGSIKVDVRVIAATNQNLEKAMEERRFREDLYYRLNVIPIEVPPLRDRGDDVALLVGHFIKTFNKSKNRSIRGVSPEALAIMKSYQWPGNVRELKHLIERLVVLKGEGVIEKADLPAKFRDLEPADDTELMRDMLLVGEPEELKATGLAGMELTPEPAPLESETSQNSRIPGDNEISAWEVANVAPPILPEGGINLKEAVDKYETAFILAALERSSGVKNKAAGLLKLNRTTLVEKLKKKNLLKVSQENDAA</sequence>
<dbReference type="PANTHER" id="PTHR32071:SF57">
    <property type="entry name" value="C4-DICARBOXYLATE TRANSPORT TRANSCRIPTIONAL REGULATORY PROTEIN DCTD"/>
    <property type="match status" value="1"/>
</dbReference>
<dbReference type="GO" id="GO:0005524">
    <property type="term" value="F:ATP binding"/>
    <property type="evidence" value="ECO:0007669"/>
    <property type="project" value="UniProtKB-KW"/>
</dbReference>
<dbReference type="InterPro" id="IPR025944">
    <property type="entry name" value="Sigma_54_int_dom_CS"/>
</dbReference>
<organism evidence="6">
    <name type="scientific">hydrothermal vent metagenome</name>
    <dbReference type="NCBI Taxonomy" id="652676"/>
    <lineage>
        <taxon>unclassified sequences</taxon>
        <taxon>metagenomes</taxon>
        <taxon>ecological metagenomes</taxon>
    </lineage>
</organism>
<dbReference type="GO" id="GO:0006355">
    <property type="term" value="P:regulation of DNA-templated transcription"/>
    <property type="evidence" value="ECO:0007669"/>
    <property type="project" value="InterPro"/>
</dbReference>
<keyword evidence="2" id="KW-0067">ATP-binding</keyword>
<dbReference type="CDD" id="cd00009">
    <property type="entry name" value="AAA"/>
    <property type="match status" value="1"/>
</dbReference>
<dbReference type="EMBL" id="UOGC01000164">
    <property type="protein sequence ID" value="VAX24353.1"/>
    <property type="molecule type" value="Genomic_DNA"/>
</dbReference>
<evidence type="ECO:0000256" key="1">
    <source>
        <dbReference type="ARBA" id="ARBA00022741"/>
    </source>
</evidence>
<evidence type="ECO:0000256" key="4">
    <source>
        <dbReference type="ARBA" id="ARBA00023163"/>
    </source>
</evidence>